<sequence length="433" mass="49400">MMVRSLKAAVIGAGLSGLAVARELKREGHRVVIYEKGDQLGGLWVYDPRVEADPLSLDSDREIVHSSLYRSLRTNTPRHIMGFSDYPFTVRENGDSRNFPRHEEVLNFLNEFARDFGLTELIRFNTEVVGVERVDSRNNEEWDVESSSRGLSSHEVFEAVVICNGHHTKPRLANIPGIEKWPGKQIHSHNYRVPEPFRDQVVVMIGDGPSGLDISKDVATVAKEVHLSSRSPDAPVSKSDNYTNIWNHSKIDYVFEDSTVTFEDGSSVRADIIFHCTGYEYHFPFLKTNGIVSIDDNRVGPLYKHVFSPELGPWLSFVGISYGVILSPMLDLQCKWVALVLSGKLLLPSKEEMLADVEHYYQHMEESGISKHHTHFIRPNEFEYVDWLADQVGLPPLEERLKKISINIFKNIRILGERMKDEWDIDKEIEEAI</sequence>
<dbReference type="InterPro" id="IPR036188">
    <property type="entry name" value="FAD/NAD-bd_sf"/>
</dbReference>
<reference evidence="8 9" key="1">
    <citation type="submission" date="2019-09" db="EMBL/GenBank/DDBJ databases">
        <title>A chromosome-level genome assembly of the Chinese tupelo Nyssa sinensis.</title>
        <authorList>
            <person name="Yang X."/>
            <person name="Kang M."/>
            <person name="Yang Y."/>
            <person name="Xiong H."/>
            <person name="Wang M."/>
            <person name="Zhang Z."/>
            <person name="Wang Z."/>
            <person name="Wu H."/>
            <person name="Ma T."/>
            <person name="Liu J."/>
            <person name="Xi Z."/>
        </authorList>
    </citation>
    <scope>NUCLEOTIDE SEQUENCE [LARGE SCALE GENOMIC DNA]</scope>
    <source>
        <strain evidence="8">J267</strain>
        <tissue evidence="8">Leaf</tissue>
    </source>
</reference>
<dbReference type="GO" id="GO:0050661">
    <property type="term" value="F:NADP binding"/>
    <property type="evidence" value="ECO:0007669"/>
    <property type="project" value="InterPro"/>
</dbReference>
<comment type="cofactor">
    <cofactor evidence="7">
        <name>FAD</name>
        <dbReference type="ChEBI" id="CHEBI:57692"/>
    </cofactor>
</comment>
<comment type="similarity">
    <text evidence="1 7">Belongs to the FMO family.</text>
</comment>
<dbReference type="SUPFAM" id="SSF51905">
    <property type="entry name" value="FAD/NAD(P)-binding domain"/>
    <property type="match status" value="2"/>
</dbReference>
<dbReference type="EC" id="1.-.-.-" evidence="7"/>
<dbReference type="GO" id="GO:0004499">
    <property type="term" value="F:N,N-dimethylaniline monooxygenase activity"/>
    <property type="evidence" value="ECO:0007669"/>
    <property type="project" value="InterPro"/>
</dbReference>
<keyword evidence="6 7" id="KW-0503">Monooxygenase</keyword>
<evidence type="ECO:0000256" key="5">
    <source>
        <dbReference type="ARBA" id="ARBA00023002"/>
    </source>
</evidence>
<dbReference type="Proteomes" id="UP000325577">
    <property type="component" value="Linkage Group LG6"/>
</dbReference>
<dbReference type="PIRSF" id="PIRSF000332">
    <property type="entry name" value="FMO"/>
    <property type="match status" value="1"/>
</dbReference>
<name>A0A5J4ZPR9_9ASTE</name>
<dbReference type="PRINTS" id="PR00370">
    <property type="entry name" value="FMOXYGENASE"/>
</dbReference>
<organism evidence="8 9">
    <name type="scientific">Nyssa sinensis</name>
    <dbReference type="NCBI Taxonomy" id="561372"/>
    <lineage>
        <taxon>Eukaryota</taxon>
        <taxon>Viridiplantae</taxon>
        <taxon>Streptophyta</taxon>
        <taxon>Embryophyta</taxon>
        <taxon>Tracheophyta</taxon>
        <taxon>Spermatophyta</taxon>
        <taxon>Magnoliopsida</taxon>
        <taxon>eudicotyledons</taxon>
        <taxon>Gunneridae</taxon>
        <taxon>Pentapetalae</taxon>
        <taxon>asterids</taxon>
        <taxon>Cornales</taxon>
        <taxon>Nyssaceae</taxon>
        <taxon>Nyssa</taxon>
    </lineage>
</organism>
<gene>
    <name evidence="8" type="ORF">F0562_014746</name>
</gene>
<evidence type="ECO:0000313" key="8">
    <source>
        <dbReference type="EMBL" id="KAA8520490.1"/>
    </source>
</evidence>
<evidence type="ECO:0000256" key="4">
    <source>
        <dbReference type="ARBA" id="ARBA00022857"/>
    </source>
</evidence>
<accession>A0A5J4ZPR9</accession>
<keyword evidence="2 7" id="KW-0285">Flavoprotein</keyword>
<dbReference type="EMBL" id="CM018049">
    <property type="protein sequence ID" value="KAA8520490.1"/>
    <property type="molecule type" value="Genomic_DNA"/>
</dbReference>
<dbReference type="InterPro" id="IPR020946">
    <property type="entry name" value="Flavin_mOase-like"/>
</dbReference>
<protein>
    <recommendedName>
        <fullName evidence="7">Flavin-containing monooxygenase</fullName>
        <ecNumber evidence="7">1.-.-.-</ecNumber>
    </recommendedName>
</protein>
<dbReference type="InterPro" id="IPR050346">
    <property type="entry name" value="FMO-like"/>
</dbReference>
<dbReference type="InterPro" id="IPR000960">
    <property type="entry name" value="Flavin_mOase"/>
</dbReference>
<evidence type="ECO:0000256" key="3">
    <source>
        <dbReference type="ARBA" id="ARBA00022827"/>
    </source>
</evidence>
<dbReference type="GO" id="GO:0050660">
    <property type="term" value="F:flavin adenine dinucleotide binding"/>
    <property type="evidence" value="ECO:0007669"/>
    <property type="project" value="InterPro"/>
</dbReference>
<evidence type="ECO:0000256" key="1">
    <source>
        <dbReference type="ARBA" id="ARBA00009183"/>
    </source>
</evidence>
<evidence type="ECO:0000256" key="7">
    <source>
        <dbReference type="RuleBase" id="RU361177"/>
    </source>
</evidence>
<dbReference type="PANTHER" id="PTHR23023">
    <property type="entry name" value="DIMETHYLANILINE MONOOXYGENASE"/>
    <property type="match status" value="1"/>
</dbReference>
<evidence type="ECO:0000256" key="2">
    <source>
        <dbReference type="ARBA" id="ARBA00022630"/>
    </source>
</evidence>
<evidence type="ECO:0000313" key="9">
    <source>
        <dbReference type="Proteomes" id="UP000325577"/>
    </source>
</evidence>
<evidence type="ECO:0000256" key="6">
    <source>
        <dbReference type="ARBA" id="ARBA00023033"/>
    </source>
</evidence>
<keyword evidence="5 7" id="KW-0560">Oxidoreductase</keyword>
<proteinExistence type="inferred from homology"/>
<dbReference type="Gene3D" id="3.50.50.60">
    <property type="entry name" value="FAD/NAD(P)-binding domain"/>
    <property type="match status" value="2"/>
</dbReference>
<dbReference type="OrthoDB" id="66881at2759"/>
<dbReference type="Pfam" id="PF00743">
    <property type="entry name" value="FMO-like"/>
    <property type="match status" value="2"/>
</dbReference>
<dbReference type="FunFam" id="3.50.50.60:FF:000099">
    <property type="entry name" value="Flavin-containing monooxygenase"/>
    <property type="match status" value="1"/>
</dbReference>
<keyword evidence="3 7" id="KW-0274">FAD</keyword>
<dbReference type="AlphaFoldDB" id="A0A5J4ZPR9"/>
<keyword evidence="9" id="KW-1185">Reference proteome</keyword>
<keyword evidence="4" id="KW-0521">NADP</keyword>